<keyword evidence="1" id="KW-0808">Transferase</keyword>
<dbReference type="PROSITE" id="PS51186">
    <property type="entry name" value="GNAT"/>
    <property type="match status" value="1"/>
</dbReference>
<keyword evidence="6" id="KW-1185">Reference proteome</keyword>
<feature type="compositionally biased region" description="Low complexity" evidence="3">
    <location>
        <begin position="314"/>
        <end position="324"/>
    </location>
</feature>
<feature type="region of interest" description="Disordered" evidence="3">
    <location>
        <begin position="253"/>
        <end position="340"/>
    </location>
</feature>
<dbReference type="STRING" id="2004952.A0A2C5Z014"/>
<dbReference type="Pfam" id="PF00583">
    <property type="entry name" value="Acetyltransf_1"/>
    <property type="match status" value="1"/>
</dbReference>
<comment type="caution">
    <text evidence="5">The sequence shown here is derived from an EMBL/GenBank/DDBJ whole genome shotgun (WGS) entry which is preliminary data.</text>
</comment>
<evidence type="ECO:0000259" key="4">
    <source>
        <dbReference type="PROSITE" id="PS51186"/>
    </source>
</evidence>
<name>A0A2C5Z014_9HYPO</name>
<organism evidence="5 6">
    <name type="scientific">Ophiocordyceps camponoti-rufipedis</name>
    <dbReference type="NCBI Taxonomy" id="2004952"/>
    <lineage>
        <taxon>Eukaryota</taxon>
        <taxon>Fungi</taxon>
        <taxon>Dikarya</taxon>
        <taxon>Ascomycota</taxon>
        <taxon>Pezizomycotina</taxon>
        <taxon>Sordariomycetes</taxon>
        <taxon>Hypocreomycetidae</taxon>
        <taxon>Hypocreales</taxon>
        <taxon>Ophiocordycipitaceae</taxon>
        <taxon>Ophiocordyceps</taxon>
    </lineage>
</organism>
<evidence type="ECO:0000256" key="3">
    <source>
        <dbReference type="SAM" id="MobiDB-lite"/>
    </source>
</evidence>
<dbReference type="EMBL" id="NJES01000414">
    <property type="protein sequence ID" value="PHH72511.1"/>
    <property type="molecule type" value="Genomic_DNA"/>
</dbReference>
<dbReference type="InterPro" id="IPR000182">
    <property type="entry name" value="GNAT_dom"/>
</dbReference>
<evidence type="ECO:0000256" key="1">
    <source>
        <dbReference type="ARBA" id="ARBA00022679"/>
    </source>
</evidence>
<feature type="region of interest" description="Disordered" evidence="3">
    <location>
        <begin position="18"/>
        <end position="72"/>
    </location>
</feature>
<gene>
    <name evidence="5" type="ORF">CDD80_4481</name>
</gene>
<dbReference type="GO" id="GO:0007064">
    <property type="term" value="P:mitotic sister chromatid cohesion"/>
    <property type="evidence" value="ECO:0007669"/>
    <property type="project" value="TreeGrafter"/>
</dbReference>
<evidence type="ECO:0000256" key="2">
    <source>
        <dbReference type="ARBA" id="ARBA00023315"/>
    </source>
</evidence>
<accession>A0A2C5Z014</accession>
<sequence>MSLPKAQLSIRSFFPSKDTLVSPSRIGKQPPLPPPPPPTSTPAVPRSSLPPKPTVHAPLPPPPTGLPREAGVRSVSEADTAALRRINALLLQVNYPDSFYARAVDSSQSGRFSRVVTWAHDGEEPKIVGAIVCRLESGDDDGDDRTGHQLYIQSLCLLAPYRGKGLMAAALDHVIATAQSDAALDVRSVTAHVWTNNEDGLRWYQSRGFDRREQPVAGYYLKLRPDSAWLVRRRLPVLGSSISPNESPIDASSIVNLPASRPPPSRSSASTPALSPTSALSYQNQRPETEWNDLPADMAPGLLVPPRRPGSDPASRVGSRSSSAARKKKDRSYPAAAFGS</sequence>
<evidence type="ECO:0000313" key="6">
    <source>
        <dbReference type="Proteomes" id="UP000226431"/>
    </source>
</evidence>
<dbReference type="SUPFAM" id="SSF55729">
    <property type="entry name" value="Acyl-CoA N-acyltransferases (Nat)"/>
    <property type="match status" value="1"/>
</dbReference>
<dbReference type="Gene3D" id="3.40.630.30">
    <property type="match status" value="1"/>
</dbReference>
<dbReference type="PANTHER" id="PTHR42919:SF8">
    <property type="entry name" value="N-ALPHA-ACETYLTRANSFERASE 50"/>
    <property type="match status" value="1"/>
</dbReference>
<proteinExistence type="predicted"/>
<feature type="compositionally biased region" description="Low complexity" evidence="3">
    <location>
        <begin position="266"/>
        <end position="281"/>
    </location>
</feature>
<dbReference type="Proteomes" id="UP000226431">
    <property type="component" value="Unassembled WGS sequence"/>
</dbReference>
<dbReference type="GO" id="GO:0016747">
    <property type="term" value="F:acyltransferase activity, transferring groups other than amino-acyl groups"/>
    <property type="evidence" value="ECO:0007669"/>
    <property type="project" value="InterPro"/>
</dbReference>
<protein>
    <recommendedName>
        <fullName evidence="4">N-acetyltransferase domain-containing protein</fullName>
    </recommendedName>
</protein>
<dbReference type="InterPro" id="IPR051556">
    <property type="entry name" value="N-term/lysine_N-AcTrnsfr"/>
</dbReference>
<reference evidence="5 6" key="1">
    <citation type="submission" date="2017-06" db="EMBL/GenBank/DDBJ databases">
        <title>Ant-infecting Ophiocordyceps genomes reveal a high diversity of potential behavioral manipulation genes and a possible major role for enterotoxins.</title>
        <authorList>
            <person name="De Bekker C."/>
            <person name="Evans H.C."/>
            <person name="Brachmann A."/>
            <person name="Hughes D.P."/>
        </authorList>
    </citation>
    <scope>NUCLEOTIDE SEQUENCE [LARGE SCALE GENOMIC DNA]</scope>
    <source>
        <strain evidence="5 6">Map16</strain>
    </source>
</reference>
<dbReference type="GO" id="GO:0031415">
    <property type="term" value="C:NatA complex"/>
    <property type="evidence" value="ECO:0007669"/>
    <property type="project" value="TreeGrafter"/>
</dbReference>
<dbReference type="OrthoDB" id="47374at2759"/>
<feature type="domain" description="N-acetyltransferase" evidence="4">
    <location>
        <begin position="70"/>
        <end position="236"/>
    </location>
</feature>
<keyword evidence="2" id="KW-0012">Acyltransferase</keyword>
<dbReference type="InterPro" id="IPR016181">
    <property type="entry name" value="Acyl_CoA_acyltransferase"/>
</dbReference>
<dbReference type="PANTHER" id="PTHR42919">
    <property type="entry name" value="N-ALPHA-ACETYLTRANSFERASE"/>
    <property type="match status" value="1"/>
</dbReference>
<feature type="compositionally biased region" description="Pro residues" evidence="3">
    <location>
        <begin position="30"/>
        <end position="40"/>
    </location>
</feature>
<evidence type="ECO:0000313" key="5">
    <source>
        <dbReference type="EMBL" id="PHH72511.1"/>
    </source>
</evidence>
<dbReference type="CDD" id="cd04301">
    <property type="entry name" value="NAT_SF"/>
    <property type="match status" value="1"/>
</dbReference>
<feature type="compositionally biased region" description="Pro residues" evidence="3">
    <location>
        <begin position="48"/>
        <end position="65"/>
    </location>
</feature>
<dbReference type="AlphaFoldDB" id="A0A2C5Z014"/>